<feature type="domain" description="ABC transmembrane type-1" evidence="8">
    <location>
        <begin position="119"/>
        <end position="308"/>
    </location>
</feature>
<dbReference type="Pfam" id="PF00528">
    <property type="entry name" value="BPD_transp_1"/>
    <property type="match status" value="1"/>
</dbReference>
<dbReference type="Proteomes" id="UP000192939">
    <property type="component" value="Unassembled WGS sequence"/>
</dbReference>
<dbReference type="EMBL" id="FXAE01000031">
    <property type="protein sequence ID" value="SMF40733.1"/>
    <property type="molecule type" value="Genomic_DNA"/>
</dbReference>
<protein>
    <submittedName>
        <fullName evidence="9">Oligopeptide transport system permease protein</fullName>
    </submittedName>
</protein>
<proteinExistence type="inferred from homology"/>
<evidence type="ECO:0000313" key="9">
    <source>
        <dbReference type="EMBL" id="SMF40733.1"/>
    </source>
</evidence>
<evidence type="ECO:0000256" key="7">
    <source>
        <dbReference type="RuleBase" id="RU363032"/>
    </source>
</evidence>
<accession>A0ABY1LZF8</accession>
<dbReference type="PROSITE" id="PS50928">
    <property type="entry name" value="ABC_TM1"/>
    <property type="match status" value="1"/>
</dbReference>
<evidence type="ECO:0000313" key="10">
    <source>
        <dbReference type="Proteomes" id="UP000192939"/>
    </source>
</evidence>
<dbReference type="InterPro" id="IPR050366">
    <property type="entry name" value="BP-dependent_transpt_permease"/>
</dbReference>
<feature type="transmembrane region" description="Helical" evidence="7">
    <location>
        <begin position="227"/>
        <end position="246"/>
    </location>
</feature>
<dbReference type="InterPro" id="IPR025966">
    <property type="entry name" value="OppC_N"/>
</dbReference>
<evidence type="ECO:0000256" key="3">
    <source>
        <dbReference type="ARBA" id="ARBA00022475"/>
    </source>
</evidence>
<dbReference type="InterPro" id="IPR035906">
    <property type="entry name" value="MetI-like_sf"/>
</dbReference>
<dbReference type="SUPFAM" id="SSF161098">
    <property type="entry name" value="MetI-like"/>
    <property type="match status" value="1"/>
</dbReference>
<comment type="caution">
    <text evidence="9">The sequence shown here is derived from an EMBL/GenBank/DDBJ whole genome shotgun (WGS) entry which is preliminary data.</text>
</comment>
<dbReference type="PANTHER" id="PTHR43386">
    <property type="entry name" value="OLIGOPEPTIDE TRANSPORT SYSTEM PERMEASE PROTEIN APPC"/>
    <property type="match status" value="1"/>
</dbReference>
<gene>
    <name evidence="9" type="ORF">SAMN02744124_02875</name>
</gene>
<keyword evidence="6 7" id="KW-0472">Membrane</keyword>
<dbReference type="Pfam" id="PF12911">
    <property type="entry name" value="OppC_N"/>
    <property type="match status" value="1"/>
</dbReference>
<feature type="transmembrane region" description="Helical" evidence="7">
    <location>
        <begin position="288"/>
        <end position="307"/>
    </location>
</feature>
<evidence type="ECO:0000256" key="1">
    <source>
        <dbReference type="ARBA" id="ARBA00004651"/>
    </source>
</evidence>
<dbReference type="Gene3D" id="1.10.3720.10">
    <property type="entry name" value="MetI-like"/>
    <property type="match status" value="1"/>
</dbReference>
<dbReference type="PANTHER" id="PTHR43386:SF22">
    <property type="entry name" value="OLIGOPEPTIDE TRANSPORT SYSTEM PERMEASE PROTEIN OPPC"/>
    <property type="match status" value="1"/>
</dbReference>
<keyword evidence="5 7" id="KW-1133">Transmembrane helix</keyword>
<sequence length="321" mass="35580">MENTNPMKVMPTPVDLTAEDFRKIGADEKEAEVIQRESISAWRDAWQRLRSNKLAMTALIFLALVTLAAIIAPWIVGKIYGYNYYSNDLLNTNKAPSAAHWFGTDDLGRDMFIRTWMGARISLIVGLAAACIDLLIGVIYGGIMGYYGGRVDEIMSKFSEILYSIPYLLVTILLLVVMEPSLGTIILALTITGWINMSWIVRGEIMQLKNREYVLASRSMGAGHGRLLFRHLLPNAVGPIIVTVTLSVPNAIFAEAFLSFLGLGVQAPVASLGSMINDALTGWLYYPWRMLFPAILISIIMLAFNIFGDGLRDALDPKLKK</sequence>
<keyword evidence="4 7" id="KW-0812">Transmembrane</keyword>
<keyword evidence="3" id="KW-1003">Cell membrane</keyword>
<comment type="subcellular location">
    <subcellularLocation>
        <location evidence="1 7">Cell membrane</location>
        <topology evidence="1 7">Multi-pass membrane protein</topology>
    </subcellularLocation>
</comment>
<feature type="transmembrane region" description="Helical" evidence="7">
    <location>
        <begin position="54"/>
        <end position="76"/>
    </location>
</feature>
<comment type="similarity">
    <text evidence="7">Belongs to the binding-protein-dependent transport system permease family.</text>
</comment>
<evidence type="ECO:0000256" key="2">
    <source>
        <dbReference type="ARBA" id="ARBA00022448"/>
    </source>
</evidence>
<reference evidence="9 10" key="1">
    <citation type="submission" date="2017-04" db="EMBL/GenBank/DDBJ databases">
        <authorList>
            <person name="Varghese N."/>
            <person name="Submissions S."/>
        </authorList>
    </citation>
    <scope>NUCLEOTIDE SEQUENCE [LARGE SCALE GENOMIC DNA]</scope>
    <source>
        <strain evidence="9 10">J12</strain>
    </source>
</reference>
<feature type="transmembrane region" description="Helical" evidence="7">
    <location>
        <begin position="121"/>
        <end position="149"/>
    </location>
</feature>
<dbReference type="InterPro" id="IPR000515">
    <property type="entry name" value="MetI-like"/>
</dbReference>
<dbReference type="CDD" id="cd06261">
    <property type="entry name" value="TM_PBP2"/>
    <property type="match status" value="1"/>
</dbReference>
<evidence type="ECO:0000259" key="8">
    <source>
        <dbReference type="PROSITE" id="PS50928"/>
    </source>
</evidence>
<feature type="transmembrane region" description="Helical" evidence="7">
    <location>
        <begin position="161"/>
        <end position="178"/>
    </location>
</feature>
<feature type="transmembrane region" description="Helical" evidence="7">
    <location>
        <begin position="184"/>
        <end position="201"/>
    </location>
</feature>
<organism evidence="9 10">
    <name type="scientific">Paenibacillus barengoltzii J12</name>
    <dbReference type="NCBI Taxonomy" id="935846"/>
    <lineage>
        <taxon>Bacteria</taxon>
        <taxon>Bacillati</taxon>
        <taxon>Bacillota</taxon>
        <taxon>Bacilli</taxon>
        <taxon>Bacillales</taxon>
        <taxon>Paenibacillaceae</taxon>
        <taxon>Paenibacillus</taxon>
    </lineage>
</organism>
<feature type="transmembrane region" description="Helical" evidence="7">
    <location>
        <begin position="252"/>
        <end position="276"/>
    </location>
</feature>
<evidence type="ECO:0000256" key="4">
    <source>
        <dbReference type="ARBA" id="ARBA00022692"/>
    </source>
</evidence>
<evidence type="ECO:0000256" key="6">
    <source>
        <dbReference type="ARBA" id="ARBA00023136"/>
    </source>
</evidence>
<keyword evidence="10" id="KW-1185">Reference proteome</keyword>
<evidence type="ECO:0000256" key="5">
    <source>
        <dbReference type="ARBA" id="ARBA00022989"/>
    </source>
</evidence>
<keyword evidence="2 7" id="KW-0813">Transport</keyword>
<name>A0ABY1LZF8_9BACL</name>